<keyword evidence="6" id="KW-0560">Oxidoreductase</keyword>
<comment type="caution">
    <text evidence="11">The sequence shown here is derived from an EMBL/GenBank/DDBJ whole genome shotgun (WGS) entry which is preliminary data.</text>
</comment>
<evidence type="ECO:0000256" key="6">
    <source>
        <dbReference type="ARBA" id="ARBA00023002"/>
    </source>
</evidence>
<proteinExistence type="predicted"/>
<protein>
    <submittedName>
        <fullName evidence="11">Cholesterol desaturase daf-36</fullName>
    </submittedName>
</protein>
<dbReference type="SUPFAM" id="SSF50022">
    <property type="entry name" value="ISP domain"/>
    <property type="match status" value="1"/>
</dbReference>
<feature type="domain" description="Rieske" evidence="10">
    <location>
        <begin position="1"/>
        <end position="92"/>
    </location>
</feature>
<dbReference type="GO" id="GO:0016020">
    <property type="term" value="C:membrane"/>
    <property type="evidence" value="ECO:0007669"/>
    <property type="project" value="UniProtKB-SubCell"/>
</dbReference>
<dbReference type="AlphaFoldDB" id="A0A226CZU1"/>
<dbReference type="Gene3D" id="2.102.10.10">
    <property type="entry name" value="Rieske [2Fe-2S] iron-sulphur domain"/>
    <property type="match status" value="1"/>
</dbReference>
<keyword evidence="9" id="KW-0472">Membrane</keyword>
<keyword evidence="5" id="KW-1133">Transmembrane helix</keyword>
<keyword evidence="4" id="KW-0479">Metal-binding</keyword>
<accession>A0A226CZU1</accession>
<keyword evidence="3" id="KW-0001">2Fe-2S</keyword>
<dbReference type="PANTHER" id="PTHR21266:SF32">
    <property type="entry name" value="CHOLESTEROL 7-DESATURASE NVD"/>
    <property type="match status" value="1"/>
</dbReference>
<dbReference type="GO" id="GO:0005737">
    <property type="term" value="C:cytoplasm"/>
    <property type="evidence" value="ECO:0007669"/>
    <property type="project" value="TreeGrafter"/>
</dbReference>
<dbReference type="Proteomes" id="UP000198287">
    <property type="component" value="Unassembled WGS sequence"/>
</dbReference>
<evidence type="ECO:0000313" key="12">
    <source>
        <dbReference type="Proteomes" id="UP000198287"/>
    </source>
</evidence>
<evidence type="ECO:0000256" key="9">
    <source>
        <dbReference type="ARBA" id="ARBA00023136"/>
    </source>
</evidence>
<comment type="subcellular location">
    <subcellularLocation>
        <location evidence="1">Membrane</location>
    </subcellularLocation>
</comment>
<organism evidence="11 12">
    <name type="scientific">Folsomia candida</name>
    <name type="common">Springtail</name>
    <dbReference type="NCBI Taxonomy" id="158441"/>
    <lineage>
        <taxon>Eukaryota</taxon>
        <taxon>Metazoa</taxon>
        <taxon>Ecdysozoa</taxon>
        <taxon>Arthropoda</taxon>
        <taxon>Hexapoda</taxon>
        <taxon>Collembola</taxon>
        <taxon>Entomobryomorpha</taxon>
        <taxon>Isotomoidea</taxon>
        <taxon>Isotomidae</taxon>
        <taxon>Proisotominae</taxon>
        <taxon>Folsomia</taxon>
    </lineage>
</organism>
<sequence>MFPIISGKTFVVWRGASGQAYIADGYCPHIGAHLGVMGLVKDECIECPFHGWTFEGKGGKCVKIPYADPSSIPDNAKLKLHRSIEMNGFIFIWQHDQGHEVMSTL</sequence>
<gene>
    <name evidence="11" type="ORF">Fcan01_26496</name>
</gene>
<evidence type="ECO:0000256" key="1">
    <source>
        <dbReference type="ARBA" id="ARBA00004370"/>
    </source>
</evidence>
<evidence type="ECO:0000256" key="4">
    <source>
        <dbReference type="ARBA" id="ARBA00022723"/>
    </source>
</evidence>
<dbReference type="InterPro" id="IPR017941">
    <property type="entry name" value="Rieske_2Fe-2S"/>
</dbReference>
<dbReference type="GO" id="GO:0016491">
    <property type="term" value="F:oxidoreductase activity"/>
    <property type="evidence" value="ECO:0007669"/>
    <property type="project" value="UniProtKB-KW"/>
</dbReference>
<dbReference type="InterPro" id="IPR050584">
    <property type="entry name" value="Cholesterol_7-desaturase"/>
</dbReference>
<keyword evidence="8" id="KW-0411">Iron-sulfur</keyword>
<keyword evidence="12" id="KW-1185">Reference proteome</keyword>
<dbReference type="PANTHER" id="PTHR21266">
    <property type="entry name" value="IRON-SULFUR DOMAIN CONTAINING PROTEIN"/>
    <property type="match status" value="1"/>
</dbReference>
<dbReference type="Pfam" id="PF00355">
    <property type="entry name" value="Rieske"/>
    <property type="match status" value="1"/>
</dbReference>
<evidence type="ECO:0000256" key="7">
    <source>
        <dbReference type="ARBA" id="ARBA00023004"/>
    </source>
</evidence>
<evidence type="ECO:0000313" key="11">
    <source>
        <dbReference type="EMBL" id="OXA38835.1"/>
    </source>
</evidence>
<name>A0A226CZU1_FOLCA</name>
<keyword evidence="2" id="KW-0812">Transmembrane</keyword>
<dbReference type="GO" id="GO:0046872">
    <property type="term" value="F:metal ion binding"/>
    <property type="evidence" value="ECO:0007669"/>
    <property type="project" value="UniProtKB-KW"/>
</dbReference>
<evidence type="ECO:0000256" key="2">
    <source>
        <dbReference type="ARBA" id="ARBA00022692"/>
    </source>
</evidence>
<reference evidence="11 12" key="1">
    <citation type="submission" date="2015-12" db="EMBL/GenBank/DDBJ databases">
        <title>The genome of Folsomia candida.</title>
        <authorList>
            <person name="Faddeeva A."/>
            <person name="Derks M.F."/>
            <person name="Anvar Y."/>
            <person name="Smit S."/>
            <person name="Van Straalen N."/>
            <person name="Roelofs D."/>
        </authorList>
    </citation>
    <scope>NUCLEOTIDE SEQUENCE [LARGE SCALE GENOMIC DNA]</scope>
    <source>
        <strain evidence="11 12">VU population</strain>
        <tissue evidence="11">Whole body</tissue>
    </source>
</reference>
<dbReference type="EMBL" id="LNIX01000043">
    <property type="protein sequence ID" value="OXA38835.1"/>
    <property type="molecule type" value="Genomic_DNA"/>
</dbReference>
<dbReference type="PROSITE" id="PS51296">
    <property type="entry name" value="RIESKE"/>
    <property type="match status" value="1"/>
</dbReference>
<evidence type="ECO:0000259" key="10">
    <source>
        <dbReference type="PROSITE" id="PS51296"/>
    </source>
</evidence>
<dbReference type="STRING" id="158441.A0A226CZU1"/>
<dbReference type="InterPro" id="IPR036922">
    <property type="entry name" value="Rieske_2Fe-2S_sf"/>
</dbReference>
<evidence type="ECO:0000256" key="8">
    <source>
        <dbReference type="ARBA" id="ARBA00023014"/>
    </source>
</evidence>
<dbReference type="OrthoDB" id="426882at2759"/>
<evidence type="ECO:0000256" key="3">
    <source>
        <dbReference type="ARBA" id="ARBA00022714"/>
    </source>
</evidence>
<dbReference type="GO" id="GO:0051537">
    <property type="term" value="F:2 iron, 2 sulfur cluster binding"/>
    <property type="evidence" value="ECO:0007669"/>
    <property type="project" value="UniProtKB-KW"/>
</dbReference>
<keyword evidence="7" id="KW-0408">Iron</keyword>
<evidence type="ECO:0000256" key="5">
    <source>
        <dbReference type="ARBA" id="ARBA00022989"/>
    </source>
</evidence>